<accession>A0A1F8CTN7</accession>
<evidence type="ECO:0000313" key="2">
    <source>
        <dbReference type="Proteomes" id="UP000178999"/>
    </source>
</evidence>
<protein>
    <submittedName>
        <fullName evidence="1">Uncharacterized protein</fullName>
    </submittedName>
</protein>
<dbReference type="Proteomes" id="UP000178999">
    <property type="component" value="Unassembled WGS sequence"/>
</dbReference>
<dbReference type="STRING" id="1802538.A2382_01830"/>
<evidence type="ECO:0000313" key="1">
    <source>
        <dbReference type="EMBL" id="OGM79641.1"/>
    </source>
</evidence>
<comment type="caution">
    <text evidence="1">The sequence shown here is derived from an EMBL/GenBank/DDBJ whole genome shotgun (WGS) entry which is preliminary data.</text>
</comment>
<dbReference type="EMBL" id="MGHY01000009">
    <property type="protein sequence ID" value="OGM79641.1"/>
    <property type="molecule type" value="Genomic_DNA"/>
</dbReference>
<name>A0A1F8CTN7_9BACT</name>
<proteinExistence type="predicted"/>
<gene>
    <name evidence="1" type="ORF">A2382_01830</name>
</gene>
<sequence>MIVRMSADEEPNYLEVRANNKQCIVLDPEKDKAGVIEVAKAAQRVNNPTLDEQQSHLTKPEVLMRYLTQEHVVFSEFHRPFQINADGTVVQNHTYNEPEFVNYALTLRETVYARGQTHLGVVCSVGELCFGQAVFASVVMDKLGIPNTVLHVENPRGNHALIQFFDDKDNKVKFFDSMSGRITEQPSLGTVFVRILKDVGQTVNF</sequence>
<reference evidence="1 2" key="1">
    <citation type="journal article" date="2016" name="Nat. Commun.">
        <title>Thousands of microbial genomes shed light on interconnected biogeochemical processes in an aquifer system.</title>
        <authorList>
            <person name="Anantharaman K."/>
            <person name="Brown C.T."/>
            <person name="Hug L.A."/>
            <person name="Sharon I."/>
            <person name="Castelle C.J."/>
            <person name="Probst A.J."/>
            <person name="Thomas B.C."/>
            <person name="Singh A."/>
            <person name="Wilkins M.J."/>
            <person name="Karaoz U."/>
            <person name="Brodie E.L."/>
            <person name="Williams K.H."/>
            <person name="Hubbard S.S."/>
            <person name="Banfield J.F."/>
        </authorList>
    </citation>
    <scope>NUCLEOTIDE SEQUENCE [LARGE SCALE GENOMIC DNA]</scope>
</reference>
<dbReference type="AlphaFoldDB" id="A0A1F8CTN7"/>
<organism evidence="1 2">
    <name type="scientific">Candidatus Woesebacteria bacterium RIFOXYB1_FULL_38_16</name>
    <dbReference type="NCBI Taxonomy" id="1802538"/>
    <lineage>
        <taxon>Bacteria</taxon>
        <taxon>Candidatus Woeseibacteriota</taxon>
    </lineage>
</organism>